<dbReference type="SUPFAM" id="SSF57783">
    <property type="entry name" value="Zinc beta-ribbon"/>
    <property type="match status" value="1"/>
</dbReference>
<comment type="domain">
    <text evidence="12">Contains an N-terminal zinc-binding domain, a central core domain that contains the primase activity, and a C-terminal DnaB-binding domain.</text>
</comment>
<dbReference type="SMART" id="SM00493">
    <property type="entry name" value="TOPRIM"/>
    <property type="match status" value="1"/>
</dbReference>
<dbReference type="NCBIfam" id="TIGR01391">
    <property type="entry name" value="dnaG"/>
    <property type="match status" value="1"/>
</dbReference>
<feature type="zinc finger region" description="CHC2-type" evidence="12">
    <location>
        <begin position="37"/>
        <end position="61"/>
    </location>
</feature>
<evidence type="ECO:0000256" key="5">
    <source>
        <dbReference type="ARBA" id="ARBA00022705"/>
    </source>
</evidence>
<gene>
    <name evidence="12" type="primary">dnaG</name>
    <name evidence="14" type="ORF">GTP90_02715</name>
</gene>
<dbReference type="Proteomes" id="UP000447355">
    <property type="component" value="Unassembled WGS sequence"/>
</dbReference>
<dbReference type="InterPro" id="IPR013264">
    <property type="entry name" value="DNAG_N"/>
</dbReference>
<keyword evidence="6 12" id="KW-0479">Metal-binding</keyword>
<reference evidence="14" key="1">
    <citation type="submission" date="2019-12" db="EMBL/GenBank/DDBJ databases">
        <title>Novel species isolated from a subtropical stream in China.</title>
        <authorList>
            <person name="Lu H."/>
        </authorList>
    </citation>
    <scope>NUCLEOTIDE SEQUENCE [LARGE SCALE GENOMIC DNA]</scope>
    <source>
        <strain evidence="14">FT81W</strain>
    </source>
</reference>
<keyword evidence="11 12" id="KW-0804">Transcription</keyword>
<sequence>MIPQSFINSLLDRLDIVEVIGSSIPLKKAGSNFVAPCPFHSEKSASFTVSQSKQFYHCFGCGAHGSAISFVLEYEGVGFVEAVERLAQSVGLALPLEQKLSSRDQQSGYDACSSAIGAAVSLYHRQLLASEVALAYLNGRGISQATIVEFQLGYASEDWTQLKQSFGDYATNRVLSEAGLVIDQPAPRARRYDRFRSRIIFPIRSRKGQPIGLGGRVLDDALPKYLNSPESVCFHKGEEFYSHVGFQKAVRVEGCALVVEGYLDVIQLYQHGIAHVAGTLGTSTTAQHLRLLFRCTDSVVFVFDGDKAGFAAAWRAMELSLPYVTDMQTVSFVALPSEHDPDSFVRDHGAARFRACVSQAKPLSRFLLSTLVDAPATGSFEETAVLLTRVARHLGKIERAPILRQLILEHLGILVGLSVETLRPLMLPGAAESEVGQVASILSNRPQTPATRLFQLFAMEPGLARRKPVRVAPFEDDGSAQLVQLLRIILTNPDIRTLASLTMHLEGSPLRAFVVDAVSSDPVLLHPSFDVEVEVEHTLASYKRFVALRELEVAAGLRVAFMPPGHAPGRVQECQAEEG</sequence>
<dbReference type="InterPro" id="IPR016136">
    <property type="entry name" value="DNA_helicase_N/primase_C"/>
</dbReference>
<comment type="catalytic activity">
    <reaction evidence="12">
        <text>ssDNA + n NTP = ssDNA/pppN(pN)n-1 hybrid + (n-1) diphosphate.</text>
        <dbReference type="EC" id="2.7.7.101"/>
    </reaction>
</comment>
<evidence type="ECO:0000256" key="9">
    <source>
        <dbReference type="ARBA" id="ARBA00022842"/>
    </source>
</evidence>
<dbReference type="GO" id="GO:0003899">
    <property type="term" value="F:DNA-directed RNA polymerase activity"/>
    <property type="evidence" value="ECO:0007669"/>
    <property type="project" value="UniProtKB-UniRule"/>
</dbReference>
<dbReference type="InterPro" id="IPR050219">
    <property type="entry name" value="DnaG_primase"/>
</dbReference>
<keyword evidence="9" id="KW-0460">Magnesium</keyword>
<dbReference type="InterPro" id="IPR006295">
    <property type="entry name" value="DNA_primase_DnaG"/>
</dbReference>
<keyword evidence="1 12" id="KW-0240">DNA-directed RNA polymerase</keyword>
<evidence type="ECO:0000259" key="13">
    <source>
        <dbReference type="PROSITE" id="PS50880"/>
    </source>
</evidence>
<dbReference type="Pfam" id="PF01807">
    <property type="entry name" value="Zn_ribbon_DnaG"/>
    <property type="match status" value="1"/>
</dbReference>
<dbReference type="CDD" id="cd03364">
    <property type="entry name" value="TOPRIM_DnaG_primases"/>
    <property type="match status" value="1"/>
</dbReference>
<dbReference type="EC" id="2.7.7.101" evidence="12"/>
<comment type="subunit">
    <text evidence="12">Monomer. Interacts with DnaB.</text>
</comment>
<evidence type="ECO:0000256" key="8">
    <source>
        <dbReference type="ARBA" id="ARBA00022833"/>
    </source>
</evidence>
<dbReference type="Gene3D" id="3.90.980.10">
    <property type="entry name" value="DNA primase, catalytic core, N-terminal domain"/>
    <property type="match status" value="1"/>
</dbReference>
<evidence type="ECO:0000256" key="10">
    <source>
        <dbReference type="ARBA" id="ARBA00023125"/>
    </source>
</evidence>
<dbReference type="InterPro" id="IPR037068">
    <property type="entry name" value="DNA_primase_core_N_sf"/>
</dbReference>
<dbReference type="PROSITE" id="PS50880">
    <property type="entry name" value="TOPRIM"/>
    <property type="match status" value="1"/>
</dbReference>
<dbReference type="FunFam" id="3.40.1360.10:FF:000002">
    <property type="entry name" value="DNA primase"/>
    <property type="match status" value="1"/>
</dbReference>
<protein>
    <recommendedName>
        <fullName evidence="12">DNA primase</fullName>
        <ecNumber evidence="12">2.7.7.101</ecNumber>
    </recommendedName>
</protein>
<keyword evidence="8 12" id="KW-0862">Zinc</keyword>
<dbReference type="Pfam" id="PF08275">
    <property type="entry name" value="DNAG_N"/>
    <property type="match status" value="1"/>
</dbReference>
<dbReference type="InterPro" id="IPR006171">
    <property type="entry name" value="TOPRIM_dom"/>
</dbReference>
<dbReference type="FunFam" id="3.90.580.10:FF:000001">
    <property type="entry name" value="DNA primase"/>
    <property type="match status" value="1"/>
</dbReference>
<dbReference type="InterPro" id="IPR036977">
    <property type="entry name" value="DNA_primase_Znf_CHC2"/>
</dbReference>
<evidence type="ECO:0000256" key="6">
    <source>
        <dbReference type="ARBA" id="ARBA00022723"/>
    </source>
</evidence>
<dbReference type="EMBL" id="WWCX01000001">
    <property type="protein sequence ID" value="MYM92771.1"/>
    <property type="molecule type" value="Genomic_DNA"/>
</dbReference>
<dbReference type="InterPro" id="IPR034151">
    <property type="entry name" value="TOPRIM_DnaG_bac"/>
</dbReference>
<dbReference type="GO" id="GO:0000428">
    <property type="term" value="C:DNA-directed RNA polymerase complex"/>
    <property type="evidence" value="ECO:0007669"/>
    <property type="project" value="UniProtKB-KW"/>
</dbReference>
<evidence type="ECO:0000256" key="4">
    <source>
        <dbReference type="ARBA" id="ARBA00022695"/>
    </source>
</evidence>
<evidence type="ECO:0000313" key="14">
    <source>
        <dbReference type="EMBL" id="MYM92771.1"/>
    </source>
</evidence>
<evidence type="ECO:0000256" key="2">
    <source>
        <dbReference type="ARBA" id="ARBA00022515"/>
    </source>
</evidence>
<dbReference type="AlphaFoldDB" id="A0A845GFP5"/>
<keyword evidence="3 12" id="KW-0808">Transferase</keyword>
<keyword evidence="10 12" id="KW-0238">DNA-binding</keyword>
<dbReference type="InterPro" id="IPR030846">
    <property type="entry name" value="DnaG_bac"/>
</dbReference>
<dbReference type="GO" id="GO:0003677">
    <property type="term" value="F:DNA binding"/>
    <property type="evidence" value="ECO:0007669"/>
    <property type="project" value="UniProtKB-KW"/>
</dbReference>
<dbReference type="PANTHER" id="PTHR30313:SF2">
    <property type="entry name" value="DNA PRIMASE"/>
    <property type="match status" value="1"/>
</dbReference>
<comment type="cofactor">
    <cofactor evidence="12">
        <name>Zn(2+)</name>
        <dbReference type="ChEBI" id="CHEBI:29105"/>
    </cofactor>
    <text evidence="12">Binds 1 zinc ion per monomer.</text>
</comment>
<keyword evidence="5 12" id="KW-0235">DNA replication</keyword>
<dbReference type="SUPFAM" id="SSF56731">
    <property type="entry name" value="DNA primase core"/>
    <property type="match status" value="1"/>
</dbReference>
<dbReference type="Gene3D" id="3.40.1360.10">
    <property type="match status" value="1"/>
</dbReference>
<dbReference type="GO" id="GO:1990077">
    <property type="term" value="C:primosome complex"/>
    <property type="evidence" value="ECO:0007669"/>
    <property type="project" value="UniProtKB-KW"/>
</dbReference>
<dbReference type="RefSeq" id="WP_161082028.1">
    <property type="nucleotide sequence ID" value="NZ_WWCX01000001.1"/>
</dbReference>
<organism evidence="14 15">
    <name type="scientific">Duganella vulcania</name>
    <dbReference type="NCBI Taxonomy" id="2692166"/>
    <lineage>
        <taxon>Bacteria</taxon>
        <taxon>Pseudomonadati</taxon>
        <taxon>Pseudomonadota</taxon>
        <taxon>Betaproteobacteria</taxon>
        <taxon>Burkholderiales</taxon>
        <taxon>Oxalobacteraceae</taxon>
        <taxon>Telluria group</taxon>
        <taxon>Duganella</taxon>
    </lineage>
</organism>
<comment type="function">
    <text evidence="12">RNA polymerase that catalyzes the synthesis of short RNA molecules used as primers for DNA polymerase during DNA replication.</text>
</comment>
<dbReference type="PANTHER" id="PTHR30313">
    <property type="entry name" value="DNA PRIMASE"/>
    <property type="match status" value="1"/>
</dbReference>
<evidence type="ECO:0000256" key="3">
    <source>
        <dbReference type="ARBA" id="ARBA00022679"/>
    </source>
</evidence>
<dbReference type="Gene3D" id="1.10.860.10">
    <property type="entry name" value="DNAb Helicase, Chain A"/>
    <property type="match status" value="1"/>
</dbReference>
<comment type="caution">
    <text evidence="14">The sequence shown here is derived from an EMBL/GenBank/DDBJ whole genome shotgun (WGS) entry which is preliminary data.</text>
</comment>
<evidence type="ECO:0000256" key="1">
    <source>
        <dbReference type="ARBA" id="ARBA00022478"/>
    </source>
</evidence>
<dbReference type="GO" id="GO:0006269">
    <property type="term" value="P:DNA replication, synthesis of primer"/>
    <property type="evidence" value="ECO:0007669"/>
    <property type="project" value="UniProtKB-UniRule"/>
</dbReference>
<keyword evidence="7 12" id="KW-0863">Zinc-finger</keyword>
<dbReference type="GO" id="GO:0008270">
    <property type="term" value="F:zinc ion binding"/>
    <property type="evidence" value="ECO:0007669"/>
    <property type="project" value="UniProtKB-UniRule"/>
</dbReference>
<dbReference type="Pfam" id="PF13662">
    <property type="entry name" value="Toprim_4"/>
    <property type="match status" value="1"/>
</dbReference>
<evidence type="ECO:0000313" key="15">
    <source>
        <dbReference type="Proteomes" id="UP000447355"/>
    </source>
</evidence>
<evidence type="ECO:0000256" key="11">
    <source>
        <dbReference type="ARBA" id="ARBA00023163"/>
    </source>
</evidence>
<evidence type="ECO:0000256" key="12">
    <source>
        <dbReference type="HAMAP-Rule" id="MF_00974"/>
    </source>
</evidence>
<comment type="similarity">
    <text evidence="12">Belongs to the DnaG primase family.</text>
</comment>
<dbReference type="HAMAP" id="MF_00974">
    <property type="entry name" value="DNA_primase_DnaG"/>
    <property type="match status" value="1"/>
</dbReference>
<keyword evidence="4 12" id="KW-0548">Nucleotidyltransferase</keyword>
<dbReference type="InterPro" id="IPR002694">
    <property type="entry name" value="Znf_CHC2"/>
</dbReference>
<keyword evidence="2 12" id="KW-0639">Primosome</keyword>
<dbReference type="Gene3D" id="3.90.580.10">
    <property type="entry name" value="Zinc finger, CHC2-type domain"/>
    <property type="match status" value="1"/>
</dbReference>
<proteinExistence type="inferred from homology"/>
<name>A0A845GFP5_9BURK</name>
<dbReference type="GO" id="GO:0005737">
    <property type="term" value="C:cytoplasm"/>
    <property type="evidence" value="ECO:0007669"/>
    <property type="project" value="TreeGrafter"/>
</dbReference>
<evidence type="ECO:0000256" key="7">
    <source>
        <dbReference type="ARBA" id="ARBA00022771"/>
    </source>
</evidence>
<dbReference type="SMART" id="SM00400">
    <property type="entry name" value="ZnF_CHCC"/>
    <property type="match status" value="1"/>
</dbReference>
<accession>A0A845GFP5</accession>
<feature type="domain" description="Toprim" evidence="13">
    <location>
        <begin position="254"/>
        <end position="336"/>
    </location>
</feature>